<dbReference type="PANTHER" id="PTHR34148">
    <property type="entry name" value="ADENOSYLCOBINAMIDE-GDP RIBAZOLETRANSFERASE"/>
    <property type="match status" value="1"/>
</dbReference>
<dbReference type="InterPro" id="IPR003805">
    <property type="entry name" value="CobS"/>
</dbReference>
<sequence length="262" mass="28605">MSVLLRQWQLFLLALAFFSRLPVPASLPYSAERLNQSSRYICLVGWLLGALQALLLLALLQLFSPAIAVLLMLLAGLILTGVFHEDGLADTADALGGGQTLEQKLSILKDSRIGSYGTAAFVLVMLLKWQSLQELAGEAVRAVLVVATLSRLMPVLLMSSLNYQQADAVSKTKPLVTKTSSRNLALNLLVVLLPMLWLPWSLSLSLVAVLLLGFLLCRRYFQSQLGGYTGDLLGASQQVTEVALYLVWLLVSTRSSAWPHLL</sequence>
<comment type="function">
    <text evidence="14 19">Joins adenosylcobinamide-GDP and alpha-ribazole to generate adenosylcobalamin (Ado-cobalamin). Also synthesizes adenosylcobalamin 5'-phosphate from adenosylcobinamide-GDP and alpha-ribazole 5'-phosphate.</text>
</comment>
<feature type="transmembrane region" description="Helical" evidence="19">
    <location>
        <begin position="184"/>
        <end position="217"/>
    </location>
</feature>
<evidence type="ECO:0000313" key="20">
    <source>
        <dbReference type="EMBL" id="MFC4654616.1"/>
    </source>
</evidence>
<comment type="similarity">
    <text evidence="4 19">Belongs to the CobS family.</text>
</comment>
<evidence type="ECO:0000256" key="7">
    <source>
        <dbReference type="ARBA" id="ARBA00022475"/>
    </source>
</evidence>
<evidence type="ECO:0000256" key="14">
    <source>
        <dbReference type="ARBA" id="ARBA00025228"/>
    </source>
</evidence>
<proteinExistence type="inferred from homology"/>
<evidence type="ECO:0000256" key="3">
    <source>
        <dbReference type="ARBA" id="ARBA00004663"/>
    </source>
</evidence>
<gene>
    <name evidence="19" type="primary">cobS</name>
    <name evidence="20" type="ORF">ACFO3I_06235</name>
</gene>
<comment type="subcellular location">
    <subcellularLocation>
        <location evidence="2 19">Cell membrane</location>
        <topology evidence="2 19">Multi-pass membrane protein</topology>
    </subcellularLocation>
</comment>
<evidence type="ECO:0000313" key="21">
    <source>
        <dbReference type="Proteomes" id="UP001595962"/>
    </source>
</evidence>
<keyword evidence="10 19" id="KW-0812">Transmembrane</keyword>
<feature type="transmembrane region" description="Helical" evidence="19">
    <location>
        <begin position="66"/>
        <end position="83"/>
    </location>
</feature>
<evidence type="ECO:0000256" key="17">
    <source>
        <dbReference type="ARBA" id="ARBA00048623"/>
    </source>
</evidence>
<dbReference type="EMBL" id="JBHSGB010000006">
    <property type="protein sequence ID" value="MFC4654616.1"/>
    <property type="molecule type" value="Genomic_DNA"/>
</dbReference>
<organism evidence="20 21">
    <name type="scientific">Rheinheimera marina</name>
    <dbReference type="NCBI Taxonomy" id="1774958"/>
    <lineage>
        <taxon>Bacteria</taxon>
        <taxon>Pseudomonadati</taxon>
        <taxon>Pseudomonadota</taxon>
        <taxon>Gammaproteobacteria</taxon>
        <taxon>Chromatiales</taxon>
        <taxon>Chromatiaceae</taxon>
        <taxon>Rheinheimera</taxon>
    </lineage>
</organism>
<keyword evidence="8 19" id="KW-0169">Cobalamin biosynthesis</keyword>
<evidence type="ECO:0000256" key="16">
    <source>
        <dbReference type="ARBA" id="ARBA00032853"/>
    </source>
</evidence>
<evidence type="ECO:0000256" key="9">
    <source>
        <dbReference type="ARBA" id="ARBA00022679"/>
    </source>
</evidence>
<evidence type="ECO:0000256" key="15">
    <source>
        <dbReference type="ARBA" id="ARBA00032605"/>
    </source>
</evidence>
<dbReference type="GO" id="GO:0051073">
    <property type="term" value="F:adenosylcobinamide-GDP ribazoletransferase activity"/>
    <property type="evidence" value="ECO:0007669"/>
    <property type="project" value="UniProtKB-EC"/>
</dbReference>
<comment type="caution">
    <text evidence="20">The sequence shown here is derived from an EMBL/GenBank/DDBJ whole genome shotgun (WGS) entry which is preliminary data.</text>
</comment>
<dbReference type="HAMAP" id="MF_00719">
    <property type="entry name" value="CobS"/>
    <property type="match status" value="1"/>
</dbReference>
<protein>
    <recommendedName>
        <fullName evidence="6 19">Adenosylcobinamide-GDP ribazoletransferase</fullName>
        <ecNumber evidence="5 19">2.7.8.26</ecNumber>
    </recommendedName>
    <alternativeName>
        <fullName evidence="16 19">Cobalamin synthase</fullName>
    </alternativeName>
    <alternativeName>
        <fullName evidence="15 19">Cobalamin-5'-phosphate synthase</fullName>
    </alternativeName>
</protein>
<evidence type="ECO:0000256" key="10">
    <source>
        <dbReference type="ARBA" id="ARBA00022692"/>
    </source>
</evidence>
<feature type="transmembrane region" description="Helical" evidence="19">
    <location>
        <begin position="38"/>
        <end position="59"/>
    </location>
</feature>
<comment type="caution">
    <text evidence="19">Lacks conserved residue(s) required for the propagation of feature annotation.</text>
</comment>
<evidence type="ECO:0000256" key="8">
    <source>
        <dbReference type="ARBA" id="ARBA00022573"/>
    </source>
</evidence>
<evidence type="ECO:0000256" key="19">
    <source>
        <dbReference type="HAMAP-Rule" id="MF_00719"/>
    </source>
</evidence>
<evidence type="ECO:0000256" key="18">
    <source>
        <dbReference type="ARBA" id="ARBA00049504"/>
    </source>
</evidence>
<keyword evidence="7 19" id="KW-1003">Cell membrane</keyword>
<evidence type="ECO:0000256" key="5">
    <source>
        <dbReference type="ARBA" id="ARBA00013200"/>
    </source>
</evidence>
<keyword evidence="11 19" id="KW-0460">Magnesium</keyword>
<dbReference type="EC" id="2.7.8.26" evidence="5 19"/>
<dbReference type="Pfam" id="PF02654">
    <property type="entry name" value="CobS"/>
    <property type="match status" value="1"/>
</dbReference>
<keyword evidence="21" id="KW-1185">Reference proteome</keyword>
<comment type="pathway">
    <text evidence="3 19">Cofactor biosynthesis; adenosylcobalamin biosynthesis; adenosylcobalamin from cob(II)yrinate a,c-diamide: step 7/7.</text>
</comment>
<accession>A0ABV9JK44</accession>
<dbReference type="PANTHER" id="PTHR34148:SF1">
    <property type="entry name" value="ADENOSYLCOBINAMIDE-GDP RIBAZOLETRANSFERASE"/>
    <property type="match status" value="1"/>
</dbReference>
<dbReference type="NCBIfam" id="NF001277">
    <property type="entry name" value="PRK00235.1-3"/>
    <property type="match status" value="1"/>
</dbReference>
<evidence type="ECO:0000256" key="11">
    <source>
        <dbReference type="ARBA" id="ARBA00022842"/>
    </source>
</evidence>
<keyword evidence="9 19" id="KW-0808">Transferase</keyword>
<evidence type="ECO:0000256" key="13">
    <source>
        <dbReference type="ARBA" id="ARBA00023136"/>
    </source>
</evidence>
<comment type="catalytic activity">
    <reaction evidence="18 19">
        <text>alpha-ribazole 5'-phosphate + adenosylcob(III)inamide-GDP = adenosylcob(III)alamin 5'-phosphate + GMP + H(+)</text>
        <dbReference type="Rhea" id="RHEA:23560"/>
        <dbReference type="ChEBI" id="CHEBI:15378"/>
        <dbReference type="ChEBI" id="CHEBI:57918"/>
        <dbReference type="ChEBI" id="CHEBI:58115"/>
        <dbReference type="ChEBI" id="CHEBI:60487"/>
        <dbReference type="ChEBI" id="CHEBI:60493"/>
        <dbReference type="EC" id="2.7.8.26"/>
    </reaction>
</comment>
<name>A0ABV9JK44_9GAMM</name>
<keyword evidence="13 19" id="KW-0472">Membrane</keyword>
<evidence type="ECO:0000256" key="1">
    <source>
        <dbReference type="ARBA" id="ARBA00001946"/>
    </source>
</evidence>
<evidence type="ECO:0000256" key="6">
    <source>
        <dbReference type="ARBA" id="ARBA00015850"/>
    </source>
</evidence>
<dbReference type="RefSeq" id="WP_377332625.1">
    <property type="nucleotide sequence ID" value="NZ_JBHSGB010000006.1"/>
</dbReference>
<comment type="catalytic activity">
    <reaction evidence="17 19">
        <text>alpha-ribazole + adenosylcob(III)inamide-GDP = adenosylcob(III)alamin + GMP + H(+)</text>
        <dbReference type="Rhea" id="RHEA:16049"/>
        <dbReference type="ChEBI" id="CHEBI:10329"/>
        <dbReference type="ChEBI" id="CHEBI:15378"/>
        <dbReference type="ChEBI" id="CHEBI:18408"/>
        <dbReference type="ChEBI" id="CHEBI:58115"/>
        <dbReference type="ChEBI" id="CHEBI:60487"/>
        <dbReference type="EC" id="2.7.8.26"/>
    </reaction>
</comment>
<evidence type="ECO:0000256" key="12">
    <source>
        <dbReference type="ARBA" id="ARBA00022989"/>
    </source>
</evidence>
<dbReference type="NCBIfam" id="TIGR00317">
    <property type="entry name" value="cobS"/>
    <property type="match status" value="1"/>
</dbReference>
<dbReference type="Proteomes" id="UP001595962">
    <property type="component" value="Unassembled WGS sequence"/>
</dbReference>
<evidence type="ECO:0000256" key="2">
    <source>
        <dbReference type="ARBA" id="ARBA00004651"/>
    </source>
</evidence>
<comment type="cofactor">
    <cofactor evidence="1 19">
        <name>Mg(2+)</name>
        <dbReference type="ChEBI" id="CHEBI:18420"/>
    </cofactor>
</comment>
<evidence type="ECO:0000256" key="4">
    <source>
        <dbReference type="ARBA" id="ARBA00010561"/>
    </source>
</evidence>
<reference evidence="21" key="1">
    <citation type="journal article" date="2019" name="Int. J. Syst. Evol. Microbiol.">
        <title>The Global Catalogue of Microorganisms (GCM) 10K type strain sequencing project: providing services to taxonomists for standard genome sequencing and annotation.</title>
        <authorList>
            <consortium name="The Broad Institute Genomics Platform"/>
            <consortium name="The Broad Institute Genome Sequencing Center for Infectious Disease"/>
            <person name="Wu L."/>
            <person name="Ma J."/>
        </authorList>
    </citation>
    <scope>NUCLEOTIDE SEQUENCE [LARGE SCALE GENOMIC DNA]</scope>
    <source>
        <strain evidence="21">DT28</strain>
    </source>
</reference>
<keyword evidence="12 19" id="KW-1133">Transmembrane helix</keyword>